<dbReference type="Proteomes" id="UP000054279">
    <property type="component" value="Unassembled WGS sequence"/>
</dbReference>
<evidence type="ECO:0008006" key="4">
    <source>
        <dbReference type="Google" id="ProtNLM"/>
    </source>
</evidence>
<name>A0A0C9TN78_SPHS4</name>
<proteinExistence type="predicted"/>
<dbReference type="InterPro" id="IPR036452">
    <property type="entry name" value="Ribo_hydro-like"/>
</dbReference>
<dbReference type="EMBL" id="KN837242">
    <property type="protein sequence ID" value="KIJ31438.1"/>
    <property type="molecule type" value="Genomic_DNA"/>
</dbReference>
<keyword evidence="3" id="KW-1185">Reference proteome</keyword>
<dbReference type="OrthoDB" id="187522at2759"/>
<dbReference type="PANTHER" id="PTHR43264">
    <property type="match status" value="1"/>
</dbReference>
<evidence type="ECO:0000313" key="2">
    <source>
        <dbReference type="EMBL" id="KIJ31438.1"/>
    </source>
</evidence>
<keyword evidence="1" id="KW-0732">Signal</keyword>
<dbReference type="HOGENOM" id="CLU_055874_0_0_1"/>
<dbReference type="SUPFAM" id="SSF53590">
    <property type="entry name" value="Nucleoside hydrolase"/>
    <property type="match status" value="1"/>
</dbReference>
<protein>
    <recommendedName>
        <fullName evidence="4">Inosine/uridine-preferring nucleoside hydrolase domain-containing protein</fullName>
    </recommendedName>
</protein>
<dbReference type="AlphaFoldDB" id="A0A0C9TN78"/>
<dbReference type="Gene3D" id="3.90.245.10">
    <property type="entry name" value="Ribonucleoside hydrolase-like"/>
    <property type="match status" value="1"/>
</dbReference>
<feature type="chain" id="PRO_5002203675" description="Inosine/uridine-preferring nucleoside hydrolase domain-containing protein" evidence="1">
    <location>
        <begin position="22"/>
        <end position="354"/>
    </location>
</feature>
<accession>A0A0C9TN78</accession>
<dbReference type="GO" id="GO:0016799">
    <property type="term" value="F:hydrolase activity, hydrolyzing N-glycosyl compounds"/>
    <property type="evidence" value="ECO:0007669"/>
    <property type="project" value="InterPro"/>
</dbReference>
<organism evidence="2 3">
    <name type="scientific">Sphaerobolus stellatus (strain SS14)</name>
    <dbReference type="NCBI Taxonomy" id="990650"/>
    <lineage>
        <taxon>Eukaryota</taxon>
        <taxon>Fungi</taxon>
        <taxon>Dikarya</taxon>
        <taxon>Basidiomycota</taxon>
        <taxon>Agaricomycotina</taxon>
        <taxon>Agaricomycetes</taxon>
        <taxon>Phallomycetidae</taxon>
        <taxon>Geastrales</taxon>
        <taxon>Sphaerobolaceae</taxon>
        <taxon>Sphaerobolus</taxon>
    </lineage>
</organism>
<gene>
    <name evidence="2" type="ORF">M422DRAFT_53365</name>
</gene>
<sequence length="354" mass="38980">MKLLPSLLALCLSVATQLVYAAPVDEGQSLGLPRSFKDVIIDTDFLSFTDDVGALAVANTLQNLGRVRILGIVSDVQSRFAVPGIDAIDTWYCNPDIPFAQSQPVTNQIDEVNNTAPEYITTLANPALFPEDIHDGSNKTVQDPLTFYRTVLQRAKGKSITIIGIGFLTHLNQLYQSPGGKELIRDKVAELIIQGGDFGPNFFGPGPNRAGYNLLIDLQAAKVLEEWPSPVTFLPSDVGRNVTSGQVLENTPKNNPIRVANEIYHKGTQIGDGSWDILATYYSILGIDEGSFRYGNTGGQIRIFDNGTAAWDFNAYVPYERRQHFLNLRQSNETVAQKLNNLLAFYGERKPACR</sequence>
<dbReference type="PANTHER" id="PTHR43264:SF1">
    <property type="entry name" value="INOSINE_URIDINE-PREFERRING NUCLEOSIDE HYDROLASE DOMAIN-CONTAINING PROTEIN"/>
    <property type="match status" value="1"/>
</dbReference>
<feature type="signal peptide" evidence="1">
    <location>
        <begin position="1"/>
        <end position="21"/>
    </location>
</feature>
<evidence type="ECO:0000256" key="1">
    <source>
        <dbReference type="SAM" id="SignalP"/>
    </source>
</evidence>
<evidence type="ECO:0000313" key="3">
    <source>
        <dbReference type="Proteomes" id="UP000054279"/>
    </source>
</evidence>
<reference evidence="2 3" key="1">
    <citation type="submission" date="2014-06" db="EMBL/GenBank/DDBJ databases">
        <title>Evolutionary Origins and Diversification of the Mycorrhizal Mutualists.</title>
        <authorList>
            <consortium name="DOE Joint Genome Institute"/>
            <consortium name="Mycorrhizal Genomics Consortium"/>
            <person name="Kohler A."/>
            <person name="Kuo A."/>
            <person name="Nagy L.G."/>
            <person name="Floudas D."/>
            <person name="Copeland A."/>
            <person name="Barry K.W."/>
            <person name="Cichocki N."/>
            <person name="Veneault-Fourrey C."/>
            <person name="LaButti K."/>
            <person name="Lindquist E.A."/>
            <person name="Lipzen A."/>
            <person name="Lundell T."/>
            <person name="Morin E."/>
            <person name="Murat C."/>
            <person name="Riley R."/>
            <person name="Ohm R."/>
            <person name="Sun H."/>
            <person name="Tunlid A."/>
            <person name="Henrissat B."/>
            <person name="Grigoriev I.V."/>
            <person name="Hibbett D.S."/>
            <person name="Martin F."/>
        </authorList>
    </citation>
    <scope>NUCLEOTIDE SEQUENCE [LARGE SCALE GENOMIC DNA]</scope>
    <source>
        <strain evidence="2 3">SS14</strain>
    </source>
</reference>